<keyword evidence="4 7" id="KW-0812">Transmembrane</keyword>
<evidence type="ECO:0000256" key="6">
    <source>
        <dbReference type="ARBA" id="ARBA00023136"/>
    </source>
</evidence>
<dbReference type="EMBL" id="CP106735">
    <property type="protein sequence ID" value="UXX80006.1"/>
    <property type="molecule type" value="Genomic_DNA"/>
</dbReference>
<protein>
    <submittedName>
        <fullName evidence="8">DoxX family protein</fullName>
    </submittedName>
</protein>
<keyword evidence="6 7" id="KW-0472">Membrane</keyword>
<evidence type="ECO:0000256" key="4">
    <source>
        <dbReference type="ARBA" id="ARBA00022692"/>
    </source>
</evidence>
<evidence type="ECO:0000256" key="3">
    <source>
        <dbReference type="ARBA" id="ARBA00022475"/>
    </source>
</evidence>
<feature type="transmembrane region" description="Helical" evidence="7">
    <location>
        <begin position="20"/>
        <end position="44"/>
    </location>
</feature>
<feature type="transmembrane region" description="Helical" evidence="7">
    <location>
        <begin position="116"/>
        <end position="135"/>
    </location>
</feature>
<keyword evidence="3" id="KW-1003">Cell membrane</keyword>
<evidence type="ECO:0000256" key="7">
    <source>
        <dbReference type="SAM" id="Phobius"/>
    </source>
</evidence>
<comment type="subcellular location">
    <subcellularLocation>
        <location evidence="1">Cell membrane</location>
        <topology evidence="1">Multi-pass membrane protein</topology>
    </subcellularLocation>
</comment>
<evidence type="ECO:0000256" key="1">
    <source>
        <dbReference type="ARBA" id="ARBA00004651"/>
    </source>
</evidence>
<dbReference type="InterPro" id="IPR051907">
    <property type="entry name" value="DoxX-like_oxidoreductase"/>
</dbReference>
<proteinExistence type="inferred from homology"/>
<dbReference type="InterPro" id="IPR032808">
    <property type="entry name" value="DoxX"/>
</dbReference>
<feature type="transmembrane region" description="Helical" evidence="7">
    <location>
        <begin position="56"/>
        <end position="76"/>
    </location>
</feature>
<keyword evidence="9" id="KW-1185">Reference proteome</keyword>
<feature type="transmembrane region" description="Helical" evidence="7">
    <location>
        <begin position="83"/>
        <end position="104"/>
    </location>
</feature>
<evidence type="ECO:0000313" key="9">
    <source>
        <dbReference type="Proteomes" id="UP001062165"/>
    </source>
</evidence>
<dbReference type="Pfam" id="PF07681">
    <property type="entry name" value="DoxX"/>
    <property type="match status" value="1"/>
</dbReference>
<gene>
    <name evidence="8" type="ORF">N7E81_02655</name>
</gene>
<keyword evidence="5 7" id="KW-1133">Transmembrane helix</keyword>
<organism evidence="8 9">
    <name type="scientific">Reichenbachiella carrageenanivorans</name>
    <dbReference type="NCBI Taxonomy" id="2979869"/>
    <lineage>
        <taxon>Bacteria</taxon>
        <taxon>Pseudomonadati</taxon>
        <taxon>Bacteroidota</taxon>
        <taxon>Cytophagia</taxon>
        <taxon>Cytophagales</taxon>
        <taxon>Reichenbachiellaceae</taxon>
        <taxon>Reichenbachiella</taxon>
    </lineage>
</organism>
<dbReference type="RefSeq" id="WP_263051736.1">
    <property type="nucleotide sequence ID" value="NZ_CP106735.1"/>
</dbReference>
<dbReference type="PANTHER" id="PTHR33452:SF1">
    <property type="entry name" value="INNER MEMBRANE PROTEIN YPHA-RELATED"/>
    <property type="match status" value="1"/>
</dbReference>
<comment type="similarity">
    <text evidence="2">Belongs to the DoxX family.</text>
</comment>
<evidence type="ECO:0000313" key="8">
    <source>
        <dbReference type="EMBL" id="UXX80006.1"/>
    </source>
</evidence>
<reference evidence="8" key="1">
    <citation type="submission" date="2022-10" db="EMBL/GenBank/DDBJ databases">
        <title>Comparative genomics and taxonomic characterization of three novel marine species of genus Reichenbachiella exhibiting antioxidant and polysaccharide degradation activities.</title>
        <authorList>
            <person name="Muhammad N."/>
            <person name="Lee Y.-J."/>
            <person name="Ko J."/>
            <person name="Kim S.-G."/>
        </authorList>
    </citation>
    <scope>NUCLEOTIDE SEQUENCE</scope>
    <source>
        <strain evidence="8">Wsw4-B4</strain>
    </source>
</reference>
<evidence type="ECO:0000256" key="5">
    <source>
        <dbReference type="ARBA" id="ARBA00022989"/>
    </source>
</evidence>
<dbReference type="Proteomes" id="UP001062165">
    <property type="component" value="Chromosome"/>
</dbReference>
<accession>A0ABY6D1H8</accession>
<name>A0ABY6D1H8_9BACT</name>
<evidence type="ECO:0000256" key="2">
    <source>
        <dbReference type="ARBA" id="ARBA00006679"/>
    </source>
</evidence>
<dbReference type="PANTHER" id="PTHR33452">
    <property type="entry name" value="OXIDOREDUCTASE CATD-RELATED"/>
    <property type="match status" value="1"/>
</dbReference>
<sequence>MKKLAQLLNGQNAQDQGKLLLRVILAFGMLFHGYGKLMGGAGHIAGMLQEAGIPGFIGYGVIIGEFVAPLMILVGFKSRLGGLAMSFTMVVAILMAHAGEIFSVNDHGSWAIELPAIYLVGGLAIALLGAGKYSVSKGQWD</sequence>